<dbReference type="InterPro" id="IPR009737">
    <property type="entry name" value="Aim32/Apd1-like"/>
</dbReference>
<dbReference type="OrthoDB" id="10253744at2759"/>
<dbReference type="CDD" id="cd03062">
    <property type="entry name" value="TRX_Fd_Sucrase"/>
    <property type="match status" value="1"/>
</dbReference>
<dbReference type="Gene3D" id="3.40.30.10">
    <property type="entry name" value="Glutaredoxin"/>
    <property type="match status" value="2"/>
</dbReference>
<proteinExistence type="predicted"/>
<accession>A0A067LGD5</accession>
<dbReference type="EMBL" id="KK914219">
    <property type="protein sequence ID" value="KDP46413.1"/>
    <property type="molecule type" value="Genomic_DNA"/>
</dbReference>
<sequence length="361" mass="39189">MADTENVSTAILAEEDSKFGFTRPEMYTSNLAGTVGQYDRHMFLCFKSPEEWLPRVEESETDPLPKLFSSAIKARKNDITLKTNFTICEGREGTEFESGDVLIFPDMIKYKGLKDSDVDAFVDEVLVNGKPWASGVQEVLSGSYVFVCAHASRDKRCGVCGPVLIEKLKEGTESRGLTDQVFVSACSHIGGHKYAGNVIIYSPDSEGKVMGHWYGYVTPNDVPEILDQHIGRGEVIQRIWRGQMGASAEEGEKVAKEKLPNGKDVKVRKKREESNIEVIKENVSGCCQGANGVSCCRDGSSGVSEEKKVEGSTKAYEKKGLGGKLSSLIASLDQGDVLAACAVVGAVATIALAYSLYKRSG</sequence>
<dbReference type="FunFam" id="3.40.30.10:FF:000213">
    <property type="entry name" value="APD1p protein"/>
    <property type="match status" value="1"/>
</dbReference>
<protein>
    <submittedName>
        <fullName evidence="2">Uncharacterized protein</fullName>
    </submittedName>
</protein>
<keyword evidence="1" id="KW-0472">Membrane</keyword>
<reference evidence="2 3" key="1">
    <citation type="journal article" date="2014" name="PLoS ONE">
        <title>Global Analysis of Gene Expression Profiles in Physic Nut (Jatropha curcas L.) Seedlings Exposed to Salt Stress.</title>
        <authorList>
            <person name="Zhang L."/>
            <person name="Zhang C."/>
            <person name="Wu P."/>
            <person name="Chen Y."/>
            <person name="Li M."/>
            <person name="Jiang H."/>
            <person name="Wu G."/>
        </authorList>
    </citation>
    <scope>NUCLEOTIDE SEQUENCE [LARGE SCALE GENOMIC DNA]</scope>
    <source>
        <strain evidence="3">cv. GZQX0401</strain>
        <tissue evidence="2">Young leaves</tissue>
    </source>
</reference>
<dbReference type="Pfam" id="PF06999">
    <property type="entry name" value="Suc_Fer-like"/>
    <property type="match status" value="1"/>
</dbReference>
<feature type="transmembrane region" description="Helical" evidence="1">
    <location>
        <begin position="337"/>
        <end position="357"/>
    </location>
</feature>
<dbReference type="InterPro" id="IPR036249">
    <property type="entry name" value="Thioredoxin-like_sf"/>
</dbReference>
<dbReference type="PANTHER" id="PTHR31902:SF10">
    <property type="entry name" value="SUCRASE_FERREDOXIN-LIKE FAMILY PROTEIN"/>
    <property type="match status" value="1"/>
</dbReference>
<keyword evidence="1" id="KW-1133">Transmembrane helix</keyword>
<evidence type="ECO:0000313" key="3">
    <source>
        <dbReference type="Proteomes" id="UP000027138"/>
    </source>
</evidence>
<evidence type="ECO:0000256" key="1">
    <source>
        <dbReference type="SAM" id="Phobius"/>
    </source>
</evidence>
<dbReference type="STRING" id="180498.A0A067LGD5"/>
<name>A0A067LGD5_JATCU</name>
<dbReference type="PANTHER" id="PTHR31902">
    <property type="entry name" value="ACTIN PATCHES DISTAL PROTEIN 1"/>
    <property type="match status" value="1"/>
</dbReference>
<evidence type="ECO:0000313" key="2">
    <source>
        <dbReference type="EMBL" id="KDP46413.1"/>
    </source>
</evidence>
<organism evidence="2 3">
    <name type="scientific">Jatropha curcas</name>
    <name type="common">Barbados nut</name>
    <dbReference type="NCBI Taxonomy" id="180498"/>
    <lineage>
        <taxon>Eukaryota</taxon>
        <taxon>Viridiplantae</taxon>
        <taxon>Streptophyta</taxon>
        <taxon>Embryophyta</taxon>
        <taxon>Tracheophyta</taxon>
        <taxon>Spermatophyta</taxon>
        <taxon>Magnoliopsida</taxon>
        <taxon>eudicotyledons</taxon>
        <taxon>Gunneridae</taxon>
        <taxon>Pentapetalae</taxon>
        <taxon>rosids</taxon>
        <taxon>fabids</taxon>
        <taxon>Malpighiales</taxon>
        <taxon>Euphorbiaceae</taxon>
        <taxon>Crotonoideae</taxon>
        <taxon>Jatropheae</taxon>
        <taxon>Jatropha</taxon>
    </lineage>
</organism>
<keyword evidence="1" id="KW-0812">Transmembrane</keyword>
<dbReference type="Proteomes" id="UP000027138">
    <property type="component" value="Unassembled WGS sequence"/>
</dbReference>
<dbReference type="AlphaFoldDB" id="A0A067LGD5"/>
<keyword evidence="3" id="KW-1185">Reference proteome</keyword>
<dbReference type="SUPFAM" id="SSF52833">
    <property type="entry name" value="Thioredoxin-like"/>
    <property type="match status" value="1"/>
</dbReference>
<gene>
    <name evidence="2" type="ORF">JCGZ_10253</name>
</gene>